<dbReference type="InterPro" id="IPR042935">
    <property type="entry name" value="Tad1"/>
</dbReference>
<evidence type="ECO:0000256" key="1">
    <source>
        <dbReference type="SAM" id="MobiDB-lite"/>
    </source>
</evidence>
<organism evidence="3 4">
    <name type="scientific">Didymella heteroderae</name>
    <dbReference type="NCBI Taxonomy" id="1769908"/>
    <lineage>
        <taxon>Eukaryota</taxon>
        <taxon>Fungi</taxon>
        <taxon>Dikarya</taxon>
        <taxon>Ascomycota</taxon>
        <taxon>Pezizomycotina</taxon>
        <taxon>Dothideomycetes</taxon>
        <taxon>Pleosporomycetidae</taxon>
        <taxon>Pleosporales</taxon>
        <taxon>Pleosporineae</taxon>
        <taxon>Didymellaceae</taxon>
        <taxon>Didymella</taxon>
    </lineage>
</organism>
<keyword evidence="4" id="KW-1185">Reference proteome</keyword>
<dbReference type="Pfam" id="PF02137">
    <property type="entry name" value="A_deamin"/>
    <property type="match status" value="1"/>
</dbReference>
<proteinExistence type="predicted"/>
<dbReference type="GO" id="GO:0003723">
    <property type="term" value="F:RNA binding"/>
    <property type="evidence" value="ECO:0007669"/>
    <property type="project" value="InterPro"/>
</dbReference>
<dbReference type="OrthoDB" id="10268011at2759"/>
<name>A0A9P4WPV5_9PLEO</name>
<dbReference type="PANTHER" id="PTHR47803">
    <property type="entry name" value="TRNA-SPECIFIC ADENOSINE DEAMINASE 1"/>
    <property type="match status" value="1"/>
</dbReference>
<dbReference type="GO" id="GO:0002100">
    <property type="term" value="P:tRNA wobble adenosine to inosine editing"/>
    <property type="evidence" value="ECO:0007669"/>
    <property type="project" value="InterPro"/>
</dbReference>
<comment type="caution">
    <text evidence="3">The sequence shown here is derived from an EMBL/GenBank/DDBJ whole genome shotgun (WGS) entry which is preliminary data.</text>
</comment>
<dbReference type="InterPro" id="IPR002466">
    <property type="entry name" value="A_deamin"/>
</dbReference>
<accession>A0A9P4WPV5</accession>
<dbReference type="PROSITE" id="PS50141">
    <property type="entry name" value="A_DEAMIN_EDITASE"/>
    <property type="match status" value="1"/>
</dbReference>
<feature type="region of interest" description="Disordered" evidence="1">
    <location>
        <begin position="181"/>
        <end position="200"/>
    </location>
</feature>
<gene>
    <name evidence="3" type="ORF">E8E12_008503</name>
</gene>
<evidence type="ECO:0000259" key="2">
    <source>
        <dbReference type="PROSITE" id="PS50141"/>
    </source>
</evidence>
<dbReference type="AlphaFoldDB" id="A0A9P4WPV5"/>
<dbReference type="EMBL" id="SWKV01000037">
    <property type="protein sequence ID" value="KAF3038366.1"/>
    <property type="molecule type" value="Genomic_DNA"/>
</dbReference>
<reference evidence="3" key="1">
    <citation type="submission" date="2019-04" db="EMBL/GenBank/DDBJ databases">
        <title>Sequencing of skin fungus with MAO and IRED activity.</title>
        <authorList>
            <person name="Marsaioli A.J."/>
            <person name="Bonatto J.M.C."/>
            <person name="Reis Junior O."/>
        </authorList>
    </citation>
    <scope>NUCLEOTIDE SEQUENCE</scope>
    <source>
        <strain evidence="3">28M1</strain>
    </source>
</reference>
<protein>
    <recommendedName>
        <fullName evidence="2">A to I editase domain-containing protein</fullName>
    </recommendedName>
</protein>
<dbReference type="GO" id="GO:0043829">
    <property type="term" value="F:tRNA-specific adenosine-37 deaminase activity"/>
    <property type="evidence" value="ECO:0007669"/>
    <property type="project" value="TreeGrafter"/>
</dbReference>
<sequence length="434" mass="47965">MNPDADAIADCVLETFAQLPDKRKPRPRTDGSREWVPLSGIVLAKGDHPTNVHTRLVAYAYRIAKMASSHACPWGTTGMKCLPHNKLPQANGNILHDWHAEVVAIRTFNRFLLDECERIWSTGSDSHSHSHSAYIHRRSHLERSDQEPQPFAIRDDVQIHMYCSEAPCGDASMELTMDAQEDATPWTSPPPTISSELGPDSLGALRGRSNFSLLGAVRCKPSRPDAPPTLSKSCTDKLALKQATSLLSSVTSTIISPRNAYLHSLVLPTSQYVHTACERAFSRSGRLRGLTDETIQRWCGGYRWQPFSVHPTQREFAWSRRNVATHEKAVASNLSAVSTPSWQETLIGGVLQGRKQMDPRGASKICRKSTWNLAVQIARIASAPAVLEVLAQVKYQDVKTHGTLAPREGVKRDVQKHGLSGWVQNTGDSDFALS</sequence>
<dbReference type="Proteomes" id="UP000758155">
    <property type="component" value="Unassembled WGS sequence"/>
</dbReference>
<evidence type="ECO:0000313" key="3">
    <source>
        <dbReference type="EMBL" id="KAF3038366.1"/>
    </source>
</evidence>
<dbReference type="PANTHER" id="PTHR47803:SF1">
    <property type="entry name" value="TRNA-SPECIFIC ADENOSINE DEAMINASE 1"/>
    <property type="match status" value="1"/>
</dbReference>
<evidence type="ECO:0000313" key="4">
    <source>
        <dbReference type="Proteomes" id="UP000758155"/>
    </source>
</evidence>
<dbReference type="SMART" id="SM00552">
    <property type="entry name" value="ADEAMc"/>
    <property type="match status" value="1"/>
</dbReference>
<feature type="domain" description="A to I editase" evidence="2">
    <location>
        <begin position="77"/>
        <end position="432"/>
    </location>
</feature>